<accession>X0VTG0</accession>
<feature type="non-terminal residue" evidence="1">
    <location>
        <position position="108"/>
    </location>
</feature>
<protein>
    <submittedName>
        <fullName evidence="1">Uncharacterized protein</fullName>
    </submittedName>
</protein>
<gene>
    <name evidence="1" type="ORF">S01H1_57628</name>
</gene>
<dbReference type="EMBL" id="BARS01037592">
    <property type="protein sequence ID" value="GAG14427.1"/>
    <property type="molecule type" value="Genomic_DNA"/>
</dbReference>
<name>X0VTG0_9ZZZZ</name>
<comment type="caution">
    <text evidence="1">The sequence shown here is derived from an EMBL/GenBank/DDBJ whole genome shotgun (WGS) entry which is preliminary data.</text>
</comment>
<organism evidence="1">
    <name type="scientific">marine sediment metagenome</name>
    <dbReference type="NCBI Taxonomy" id="412755"/>
    <lineage>
        <taxon>unclassified sequences</taxon>
        <taxon>metagenomes</taxon>
        <taxon>ecological metagenomes</taxon>
    </lineage>
</organism>
<dbReference type="AlphaFoldDB" id="X0VTG0"/>
<evidence type="ECO:0000313" key="1">
    <source>
        <dbReference type="EMBL" id="GAG14427.1"/>
    </source>
</evidence>
<reference evidence="1" key="1">
    <citation type="journal article" date="2014" name="Front. Microbiol.">
        <title>High frequency of phylogenetically diverse reductive dehalogenase-homologous genes in deep subseafloor sedimentary metagenomes.</title>
        <authorList>
            <person name="Kawai M."/>
            <person name="Futagami T."/>
            <person name="Toyoda A."/>
            <person name="Takaki Y."/>
            <person name="Nishi S."/>
            <person name="Hori S."/>
            <person name="Arai W."/>
            <person name="Tsubouchi T."/>
            <person name="Morono Y."/>
            <person name="Uchiyama I."/>
            <person name="Ito T."/>
            <person name="Fujiyama A."/>
            <person name="Inagaki F."/>
            <person name="Takami H."/>
        </authorList>
    </citation>
    <scope>NUCLEOTIDE SEQUENCE</scope>
    <source>
        <strain evidence="1">Expedition CK06-06</strain>
    </source>
</reference>
<sequence length="108" mass="11999">MARKLFSASEVKKITGASRHEAIRIPHYHAPPFLDALREWLLGSLSAGRGRPTLSGLKLVRKVRFSERSWDKLRAIAREWSDDEVSVSPAQIAGSILEQVISNVPHSG</sequence>
<proteinExistence type="predicted"/>